<feature type="compositionally biased region" description="Polar residues" evidence="1">
    <location>
        <begin position="1"/>
        <end position="10"/>
    </location>
</feature>
<gene>
    <name evidence="3" type="ORF">SAMN05414137_11786</name>
</gene>
<reference evidence="4" key="1">
    <citation type="submission" date="2016-10" db="EMBL/GenBank/DDBJ databases">
        <authorList>
            <person name="Varghese N."/>
        </authorList>
    </citation>
    <scope>NUCLEOTIDE SEQUENCE [LARGE SCALE GENOMIC DNA]</scope>
    <source>
        <strain evidence="4">DSM 45096 / BCRC 16803 / CGMCC 4.1857 / CIP 109030 / JCM 12277 / KCTC 19219 / NBRC 100920 / 33214</strain>
    </source>
</reference>
<protein>
    <recommendedName>
        <fullName evidence="5">Cytochrome b561</fullName>
    </recommendedName>
</protein>
<dbReference type="EMBL" id="FOAZ01000017">
    <property type="protein sequence ID" value="SEM04247.1"/>
    <property type="molecule type" value="Genomic_DNA"/>
</dbReference>
<proteinExistence type="predicted"/>
<evidence type="ECO:0008006" key="5">
    <source>
        <dbReference type="Google" id="ProtNLM"/>
    </source>
</evidence>
<dbReference type="AlphaFoldDB" id="A0A1H7V6A2"/>
<feature type="transmembrane region" description="Helical" evidence="2">
    <location>
        <begin position="176"/>
        <end position="198"/>
    </location>
</feature>
<sequence length="201" mass="21537">MTTAPVATSRQEQRQSRGPEGNARLTASVGTVLLVLLAVQGFTILSLTQLLTIHFFVGMTLLGPVALKIGTTCYRAYRYYRGDPAYRRAGTPPLLLRLLGPLQILMTVAVLATGCTLALVGPGDLAHTVLFLHKAAFWLWVGLTSVHVLAHLLRLPRLVSADLRRSDPVTGRALRWTLLGASLATGALIALAGVHLAANWG</sequence>
<keyword evidence="2" id="KW-0812">Transmembrane</keyword>
<keyword evidence="4" id="KW-1185">Reference proteome</keyword>
<dbReference type="Proteomes" id="UP000183015">
    <property type="component" value="Unassembled WGS sequence"/>
</dbReference>
<feature type="transmembrane region" description="Helical" evidence="2">
    <location>
        <begin position="53"/>
        <end position="77"/>
    </location>
</feature>
<evidence type="ECO:0000256" key="2">
    <source>
        <dbReference type="SAM" id="Phobius"/>
    </source>
</evidence>
<name>A0A1H7V6A2_STRJI</name>
<feature type="transmembrane region" description="Helical" evidence="2">
    <location>
        <begin position="25"/>
        <end position="47"/>
    </location>
</feature>
<accession>A0A1H7V6A2</accession>
<keyword evidence="2" id="KW-1133">Transmembrane helix</keyword>
<feature type="transmembrane region" description="Helical" evidence="2">
    <location>
        <begin position="98"/>
        <end position="120"/>
    </location>
</feature>
<evidence type="ECO:0000313" key="4">
    <source>
        <dbReference type="Proteomes" id="UP000183015"/>
    </source>
</evidence>
<evidence type="ECO:0000313" key="3">
    <source>
        <dbReference type="EMBL" id="SEM04247.1"/>
    </source>
</evidence>
<keyword evidence="2" id="KW-0472">Membrane</keyword>
<evidence type="ECO:0000256" key="1">
    <source>
        <dbReference type="SAM" id="MobiDB-lite"/>
    </source>
</evidence>
<dbReference type="eggNOG" id="ENOG5032Y96">
    <property type="taxonomic scope" value="Bacteria"/>
</dbReference>
<organism evidence="3 4">
    <name type="scientific">Streptacidiphilus jiangxiensis</name>
    <dbReference type="NCBI Taxonomy" id="235985"/>
    <lineage>
        <taxon>Bacteria</taxon>
        <taxon>Bacillati</taxon>
        <taxon>Actinomycetota</taxon>
        <taxon>Actinomycetes</taxon>
        <taxon>Kitasatosporales</taxon>
        <taxon>Streptomycetaceae</taxon>
        <taxon>Streptacidiphilus</taxon>
    </lineage>
</organism>
<feature type="transmembrane region" description="Helical" evidence="2">
    <location>
        <begin position="135"/>
        <end position="155"/>
    </location>
</feature>
<dbReference type="RefSeq" id="WP_042443234.1">
    <property type="nucleotide sequence ID" value="NZ_BBPN01000004.1"/>
</dbReference>
<feature type="region of interest" description="Disordered" evidence="1">
    <location>
        <begin position="1"/>
        <end position="22"/>
    </location>
</feature>
<dbReference type="STRING" id="235985.SAMN05414137_11786"/>
<dbReference type="OrthoDB" id="2376657at2"/>